<dbReference type="PRINTS" id="PR00116">
    <property type="entry name" value="ARGINASE"/>
</dbReference>
<dbReference type="Gene3D" id="3.40.800.10">
    <property type="entry name" value="Ureohydrolase domain"/>
    <property type="match status" value="1"/>
</dbReference>
<dbReference type="Proteomes" id="UP000253303">
    <property type="component" value="Unassembled WGS sequence"/>
</dbReference>
<reference evidence="5 6" key="1">
    <citation type="submission" date="2018-06" db="EMBL/GenBank/DDBJ databases">
        <title>Sphaerisporangium craniellae sp. nov., isolated from a marine sponge in the South China Sea.</title>
        <authorList>
            <person name="Li L."/>
        </authorList>
    </citation>
    <scope>NUCLEOTIDE SEQUENCE [LARGE SCALE GENOMIC DNA]</scope>
    <source>
        <strain evidence="5 6">LHW63015</strain>
    </source>
</reference>
<sequence length="407" mass="42772">MPPLTGGASSMGFSYAIRSSLRSNHIFPTGTVCNPGTRHAVSGRGFPHPCPSSYPPPGSPCPPTAQECPMRMRSDPPGEPGVELTDSDELRELAALFQRGENPPFSGLNTFLKAPHLQDLNLVGEHQVAVVGVPLDAAAAHRPGPRFGPQGMRRISTLHASHYCERGADLLDGLDIVDLGDVFLAPADLDAAFARITKAVAHIVAHGTFPVVLGGDHSVGYPAARGVMEAHGGKIGVIHFDRHLENRNPDGGGPASLVPGRRAVHETHFDLGNLVQIGVSGWQAARAPILDGSVVITMEDLEERGLDTVADLALEAAWGGGARGVYLSFDIDAVDPGFAPGTGWPEPGGLYPREALRLVRRFAKEGLLGMEVVEVAPPYDSSDVTSLLGVRLICEVLAASVASGHLG</sequence>
<dbReference type="InterPro" id="IPR020855">
    <property type="entry name" value="Ureohydrolase_Mn_BS"/>
</dbReference>
<dbReference type="EMBL" id="QMEY01000040">
    <property type="protein sequence ID" value="RBQ14044.1"/>
    <property type="molecule type" value="Genomic_DNA"/>
</dbReference>
<name>A0A366LL73_9ACTN</name>
<dbReference type="GO" id="GO:0033389">
    <property type="term" value="P:putrescine biosynthetic process from arginine, via agmatine"/>
    <property type="evidence" value="ECO:0007669"/>
    <property type="project" value="TreeGrafter"/>
</dbReference>
<dbReference type="PROSITE" id="PS01053">
    <property type="entry name" value="ARGINASE_1"/>
    <property type="match status" value="1"/>
</dbReference>
<dbReference type="PANTHER" id="PTHR11358">
    <property type="entry name" value="ARGINASE/AGMATINASE"/>
    <property type="match status" value="1"/>
</dbReference>
<dbReference type="GO" id="GO:0008783">
    <property type="term" value="F:agmatinase activity"/>
    <property type="evidence" value="ECO:0007669"/>
    <property type="project" value="TreeGrafter"/>
</dbReference>
<dbReference type="SUPFAM" id="SSF52768">
    <property type="entry name" value="Arginase/deacetylase"/>
    <property type="match status" value="1"/>
</dbReference>
<dbReference type="CDD" id="cd09990">
    <property type="entry name" value="Agmatinase-like"/>
    <property type="match status" value="1"/>
</dbReference>
<keyword evidence="2" id="KW-0479">Metal-binding</keyword>
<comment type="caution">
    <text evidence="5">The sequence shown here is derived from an EMBL/GenBank/DDBJ whole genome shotgun (WGS) entry which is preliminary data.</text>
</comment>
<evidence type="ECO:0000313" key="6">
    <source>
        <dbReference type="Proteomes" id="UP000253303"/>
    </source>
</evidence>
<dbReference type="AlphaFoldDB" id="A0A366LL73"/>
<evidence type="ECO:0000256" key="1">
    <source>
        <dbReference type="ARBA" id="ARBA00009227"/>
    </source>
</evidence>
<evidence type="ECO:0000256" key="4">
    <source>
        <dbReference type="RuleBase" id="RU003684"/>
    </source>
</evidence>
<dbReference type="PROSITE" id="PS51409">
    <property type="entry name" value="ARGINASE_2"/>
    <property type="match status" value="1"/>
</dbReference>
<organism evidence="5 6">
    <name type="scientific">Spongiactinospora rosea</name>
    <dbReference type="NCBI Taxonomy" id="2248750"/>
    <lineage>
        <taxon>Bacteria</taxon>
        <taxon>Bacillati</taxon>
        <taxon>Actinomycetota</taxon>
        <taxon>Actinomycetes</taxon>
        <taxon>Streptosporangiales</taxon>
        <taxon>Streptosporangiaceae</taxon>
        <taxon>Spongiactinospora</taxon>
    </lineage>
</organism>
<dbReference type="InterPro" id="IPR006035">
    <property type="entry name" value="Ureohydrolase"/>
</dbReference>
<dbReference type="Pfam" id="PF00491">
    <property type="entry name" value="Arginase"/>
    <property type="match status" value="1"/>
</dbReference>
<dbReference type="GO" id="GO:0046872">
    <property type="term" value="F:metal ion binding"/>
    <property type="evidence" value="ECO:0007669"/>
    <property type="project" value="UniProtKB-KW"/>
</dbReference>
<accession>A0A366LL73</accession>
<keyword evidence="3 4" id="KW-0378">Hydrolase</keyword>
<protein>
    <submittedName>
        <fullName evidence="5">Agmatinase</fullName>
    </submittedName>
</protein>
<proteinExistence type="inferred from homology"/>
<evidence type="ECO:0000256" key="2">
    <source>
        <dbReference type="ARBA" id="ARBA00022723"/>
    </source>
</evidence>
<comment type="similarity">
    <text evidence="1">Belongs to the arginase family. Agmatinase subfamily.</text>
</comment>
<evidence type="ECO:0000256" key="3">
    <source>
        <dbReference type="ARBA" id="ARBA00022801"/>
    </source>
</evidence>
<keyword evidence="6" id="KW-1185">Reference proteome</keyword>
<dbReference type="InterPro" id="IPR023696">
    <property type="entry name" value="Ureohydrolase_dom_sf"/>
</dbReference>
<dbReference type="PANTHER" id="PTHR11358:SF26">
    <property type="entry name" value="GUANIDINO ACID HYDROLASE, MITOCHONDRIAL"/>
    <property type="match status" value="1"/>
</dbReference>
<evidence type="ECO:0000313" key="5">
    <source>
        <dbReference type="EMBL" id="RBQ14044.1"/>
    </source>
</evidence>
<gene>
    <name evidence="5" type="ORF">DP939_42775</name>
</gene>